<dbReference type="Proteomes" id="UP000016521">
    <property type="component" value="Chromosome I"/>
</dbReference>
<name>A0ABM6NHG6_PSEO7</name>
<proteinExistence type="predicted"/>
<sequence length="123" mass="13608">MRTGIPWRDLPREFGDWSVVFRRFNLWSKKGVMTEIFEFLSRLNDPQWLFIDGSIVKTHQDGASVKAPLEQAIGKSRGGNSTKIHLAVDSAGLPVHFELSGGQAHDVSYGESLILSSPKAGLL</sequence>
<dbReference type="InterPro" id="IPR052909">
    <property type="entry name" value="Transposase_6_like"/>
</dbReference>
<accession>A0ABM6NHG6</accession>
<dbReference type="EMBL" id="CP011924">
    <property type="protein sequence ID" value="ATD08268.1"/>
    <property type="molecule type" value="Genomic_DNA"/>
</dbReference>
<protein>
    <recommendedName>
        <fullName evidence="1">Insertion element IS402-like domain-containing protein</fullName>
    </recommendedName>
</protein>
<dbReference type="PANTHER" id="PTHR46637:SF1">
    <property type="entry name" value="BLL5188 PROTEIN"/>
    <property type="match status" value="1"/>
</dbReference>
<gene>
    <name evidence="2" type="ORF">PPIS_a3484</name>
</gene>
<evidence type="ECO:0000259" key="1">
    <source>
        <dbReference type="Pfam" id="PF13340"/>
    </source>
</evidence>
<keyword evidence="3" id="KW-1185">Reference proteome</keyword>
<dbReference type="PANTHER" id="PTHR46637">
    <property type="entry name" value="TIS1421-TRANSPOSASE PROTEIN A"/>
    <property type="match status" value="1"/>
</dbReference>
<dbReference type="Pfam" id="PF13340">
    <property type="entry name" value="DUF4096"/>
    <property type="match status" value="1"/>
</dbReference>
<evidence type="ECO:0000313" key="2">
    <source>
        <dbReference type="EMBL" id="ATD08268.1"/>
    </source>
</evidence>
<organism evidence="2 3">
    <name type="scientific">Pseudoalteromonas piscicida</name>
    <dbReference type="NCBI Taxonomy" id="43662"/>
    <lineage>
        <taxon>Bacteria</taxon>
        <taxon>Pseudomonadati</taxon>
        <taxon>Pseudomonadota</taxon>
        <taxon>Gammaproteobacteria</taxon>
        <taxon>Alteromonadales</taxon>
        <taxon>Pseudoalteromonadaceae</taxon>
        <taxon>Pseudoalteromonas</taxon>
    </lineage>
</organism>
<reference evidence="2 3" key="1">
    <citation type="submission" date="2015-06" db="EMBL/GenBank/DDBJ databases">
        <authorList>
            <person name="Xie B.-B."/>
            <person name="Rong J.-C."/>
            <person name="Qin Q.-L."/>
            <person name="Zhang Y.-Z."/>
        </authorList>
    </citation>
    <scope>NUCLEOTIDE SEQUENCE [LARGE SCALE GENOMIC DNA]</scope>
    <source>
        <strain evidence="2 3">JCM 20779</strain>
    </source>
</reference>
<dbReference type="NCBIfam" id="NF033580">
    <property type="entry name" value="transpos_IS5_3"/>
    <property type="match status" value="1"/>
</dbReference>
<dbReference type="InterPro" id="IPR025161">
    <property type="entry name" value="IS402-like_dom"/>
</dbReference>
<evidence type="ECO:0000313" key="3">
    <source>
        <dbReference type="Proteomes" id="UP000016521"/>
    </source>
</evidence>
<feature type="domain" description="Insertion element IS402-like" evidence="1">
    <location>
        <begin position="1"/>
        <end position="37"/>
    </location>
</feature>